<dbReference type="SUPFAM" id="SSF103473">
    <property type="entry name" value="MFS general substrate transporter"/>
    <property type="match status" value="1"/>
</dbReference>
<evidence type="ECO:0000313" key="9">
    <source>
        <dbReference type="Proteomes" id="UP000298416"/>
    </source>
</evidence>
<evidence type="ECO:0000256" key="6">
    <source>
        <dbReference type="SAM" id="MobiDB-lite"/>
    </source>
</evidence>
<feature type="transmembrane region" description="Helical" evidence="7">
    <location>
        <begin position="166"/>
        <end position="189"/>
    </location>
</feature>
<feature type="transmembrane region" description="Helical" evidence="7">
    <location>
        <begin position="241"/>
        <end position="264"/>
    </location>
</feature>
<evidence type="ECO:0000313" key="8">
    <source>
        <dbReference type="EMBL" id="KAG6435021.1"/>
    </source>
</evidence>
<reference evidence="8" key="2">
    <citation type="submission" date="2020-08" db="EMBL/GenBank/DDBJ databases">
        <title>Plant Genome Project.</title>
        <authorList>
            <person name="Zhang R.-G."/>
        </authorList>
    </citation>
    <scope>NUCLEOTIDE SEQUENCE</scope>
    <source>
        <strain evidence="8">Huo1</strain>
        <tissue evidence="8">Leaf</tissue>
    </source>
</reference>
<dbReference type="GO" id="GO:0016020">
    <property type="term" value="C:membrane"/>
    <property type="evidence" value="ECO:0007669"/>
    <property type="project" value="UniProtKB-SubCell"/>
</dbReference>
<feature type="region of interest" description="Disordered" evidence="6">
    <location>
        <begin position="119"/>
        <end position="156"/>
    </location>
</feature>
<evidence type="ECO:0000256" key="4">
    <source>
        <dbReference type="ARBA" id="ARBA00023136"/>
    </source>
</evidence>
<reference evidence="8" key="1">
    <citation type="submission" date="2018-01" db="EMBL/GenBank/DDBJ databases">
        <authorList>
            <person name="Mao J.F."/>
        </authorList>
    </citation>
    <scope>NUCLEOTIDE SEQUENCE</scope>
    <source>
        <strain evidence="8">Huo1</strain>
        <tissue evidence="8">Leaf</tissue>
    </source>
</reference>
<organism evidence="8">
    <name type="scientific">Salvia splendens</name>
    <name type="common">Scarlet sage</name>
    <dbReference type="NCBI Taxonomy" id="180675"/>
    <lineage>
        <taxon>Eukaryota</taxon>
        <taxon>Viridiplantae</taxon>
        <taxon>Streptophyta</taxon>
        <taxon>Embryophyta</taxon>
        <taxon>Tracheophyta</taxon>
        <taxon>Spermatophyta</taxon>
        <taxon>Magnoliopsida</taxon>
        <taxon>eudicotyledons</taxon>
        <taxon>Gunneridae</taxon>
        <taxon>Pentapetalae</taxon>
        <taxon>asterids</taxon>
        <taxon>lamiids</taxon>
        <taxon>Lamiales</taxon>
        <taxon>Lamiaceae</taxon>
        <taxon>Nepetoideae</taxon>
        <taxon>Mentheae</taxon>
        <taxon>Salviinae</taxon>
        <taxon>Salvia</taxon>
        <taxon>Salvia subgen. Calosphace</taxon>
        <taxon>core Calosphace</taxon>
    </lineage>
</organism>
<gene>
    <name evidence="8" type="ORF">SASPL_106670</name>
</gene>
<evidence type="ECO:0000256" key="1">
    <source>
        <dbReference type="ARBA" id="ARBA00004141"/>
    </source>
</evidence>
<comment type="similarity">
    <text evidence="5">Belongs to the major facilitator superfamily. Phosphate:H(+) symporter (TC 2.A.1.9) family.</text>
</comment>
<keyword evidence="4 7" id="KW-0472">Membrane</keyword>
<dbReference type="InterPro" id="IPR051617">
    <property type="entry name" value="UNC-93-like_regulator"/>
</dbReference>
<dbReference type="InterPro" id="IPR036259">
    <property type="entry name" value="MFS_trans_sf"/>
</dbReference>
<comment type="caution">
    <text evidence="8">The sequence shown here is derived from an EMBL/GenBank/DDBJ whole genome shotgun (WGS) entry which is preliminary data.</text>
</comment>
<proteinExistence type="inferred from homology"/>
<evidence type="ECO:0000256" key="3">
    <source>
        <dbReference type="ARBA" id="ARBA00022989"/>
    </source>
</evidence>
<dbReference type="EMBL" id="PNBA02000002">
    <property type="protein sequence ID" value="KAG6435021.1"/>
    <property type="molecule type" value="Genomic_DNA"/>
</dbReference>
<evidence type="ECO:0000256" key="5">
    <source>
        <dbReference type="ARBA" id="ARBA00044504"/>
    </source>
</evidence>
<evidence type="ECO:0000256" key="2">
    <source>
        <dbReference type="ARBA" id="ARBA00022692"/>
    </source>
</evidence>
<keyword evidence="9" id="KW-1185">Reference proteome</keyword>
<feature type="transmembrane region" description="Helical" evidence="7">
    <location>
        <begin position="201"/>
        <end position="220"/>
    </location>
</feature>
<sequence length="274" mass="29356">MGGAGDQESGNLPPETAVKPSLLRHNSPLIQVILIGFMCFCCPGMFNALSGMGGAGGQVDPTAANNANTAIYTTFAVFGVLGGGIYNILGPKLTLVCGCSTLRPLRRLLPLLQPLSAPGLRHRRRRPSRDRRRPPVDRAGGHHDLLPAPRPKRSILPRTMDNVPTLPCFGVFFNLGGVIGGLIPFALNFHRTEARSVNDGTYIGFMVFMSIGTLLSLSILHPSRVVRDDGSRCTNIKYSSVGVEARAISLLFAPSVVGACSFLWSHQCAPLEQV</sequence>
<keyword evidence="3 7" id="KW-1133">Transmembrane helix</keyword>
<dbReference type="PANTHER" id="PTHR23294">
    <property type="entry name" value="ET TRANSLATION PRODUCT-RELATED"/>
    <property type="match status" value="1"/>
</dbReference>
<feature type="transmembrane region" description="Helical" evidence="7">
    <location>
        <begin position="69"/>
        <end position="89"/>
    </location>
</feature>
<dbReference type="PANTHER" id="PTHR23294:SF59">
    <property type="entry name" value="UNC93-LIKE PROTEIN C922.05C"/>
    <property type="match status" value="1"/>
</dbReference>
<accession>A0A8X8YMA1</accession>
<keyword evidence="2 7" id="KW-0812">Transmembrane</keyword>
<dbReference type="Proteomes" id="UP000298416">
    <property type="component" value="Unassembled WGS sequence"/>
</dbReference>
<feature type="compositionally biased region" description="Basic and acidic residues" evidence="6">
    <location>
        <begin position="133"/>
        <end position="145"/>
    </location>
</feature>
<name>A0A8X8YMA1_SALSN</name>
<evidence type="ECO:0000256" key="7">
    <source>
        <dbReference type="SAM" id="Phobius"/>
    </source>
</evidence>
<comment type="subcellular location">
    <subcellularLocation>
        <location evidence="1">Membrane</location>
        <topology evidence="1">Multi-pass membrane protein</topology>
    </subcellularLocation>
</comment>
<feature type="compositionally biased region" description="Basic residues" evidence="6">
    <location>
        <begin position="120"/>
        <end position="132"/>
    </location>
</feature>
<dbReference type="AlphaFoldDB" id="A0A8X8YMA1"/>
<feature type="transmembrane region" description="Helical" evidence="7">
    <location>
        <begin position="29"/>
        <end position="49"/>
    </location>
</feature>
<protein>
    <submittedName>
        <fullName evidence="8">Uncharacterized protein</fullName>
    </submittedName>
</protein>